<evidence type="ECO:0000313" key="1">
    <source>
        <dbReference type="Proteomes" id="UP000887580"/>
    </source>
</evidence>
<proteinExistence type="predicted"/>
<dbReference type="WBParaSite" id="PS1159_v2.g19794.t1">
    <property type="protein sequence ID" value="PS1159_v2.g19794.t1"/>
    <property type="gene ID" value="PS1159_v2.g19794"/>
</dbReference>
<evidence type="ECO:0000313" key="2">
    <source>
        <dbReference type="WBParaSite" id="PS1159_v2.g19794.t1"/>
    </source>
</evidence>
<dbReference type="Proteomes" id="UP000887580">
    <property type="component" value="Unplaced"/>
</dbReference>
<protein>
    <submittedName>
        <fullName evidence="2">Uncharacterized protein</fullName>
    </submittedName>
</protein>
<organism evidence="1 2">
    <name type="scientific">Panagrolaimus sp. PS1159</name>
    <dbReference type="NCBI Taxonomy" id="55785"/>
    <lineage>
        <taxon>Eukaryota</taxon>
        <taxon>Metazoa</taxon>
        <taxon>Ecdysozoa</taxon>
        <taxon>Nematoda</taxon>
        <taxon>Chromadorea</taxon>
        <taxon>Rhabditida</taxon>
        <taxon>Tylenchina</taxon>
        <taxon>Panagrolaimomorpha</taxon>
        <taxon>Panagrolaimoidea</taxon>
        <taxon>Panagrolaimidae</taxon>
        <taxon>Panagrolaimus</taxon>
    </lineage>
</organism>
<accession>A0AC35FQE3</accession>
<name>A0AC35FQE3_9BILA</name>
<sequence length="417" mass="47244">MFIIFLVSITVLFISANSSSVNWKNETFYVVDPDCYFISAASFSAIEEGINNYSPASSNRLCENVSSTVYQNPKGNHIIFVRFESSKEISIAIQQTNGSTNFNLKDLFVKVNYEYILGDYCNFEKTLLSIGVDSNMSYITVKCGNDDEWAFMRSVLTSTGDFYTPFGPLIYFQKGDPSFNRLSFLSLYDENDNNNIFHDSIVLRYTIKKDSGSKITYLATYLHDLNNTQNNVIGSKSVASSMNIFFPTILAEFIVAVGPSNNQAEIKKYIYDSSTILNMSKLLDLYAKMNVNGTVIVNKDPTFIQTFGYCVNVQTEQPFEAINWKIRDTERIVNYKNENCPLKYEKEEKEKVCEPEEKKSTSVFIALYFVAGAELVLFIATLIALIIIIVLRKKKSKNDSSKKEANVTLFGYTSSIK</sequence>
<reference evidence="2" key="1">
    <citation type="submission" date="2022-11" db="UniProtKB">
        <authorList>
            <consortium name="WormBaseParasite"/>
        </authorList>
    </citation>
    <scope>IDENTIFICATION</scope>
</reference>